<protein>
    <submittedName>
        <fullName evidence="3">Uncharacterized protein</fullName>
    </submittedName>
</protein>
<reference evidence="3" key="1">
    <citation type="journal article" date="2021" name="Proc. Natl. Acad. Sci. U.S.A.">
        <title>Three genomes in the algal genus Volvox reveal the fate of a haploid sex-determining region after a transition to homothallism.</title>
        <authorList>
            <person name="Yamamoto K."/>
            <person name="Hamaji T."/>
            <person name="Kawai-Toyooka H."/>
            <person name="Matsuzaki R."/>
            <person name="Takahashi F."/>
            <person name="Nishimura Y."/>
            <person name="Kawachi M."/>
            <person name="Noguchi H."/>
            <person name="Minakuchi Y."/>
            <person name="Umen J.G."/>
            <person name="Toyoda A."/>
            <person name="Nozaki H."/>
        </authorList>
    </citation>
    <scope>NUCLEOTIDE SEQUENCE</scope>
    <source>
        <strain evidence="3">NIES-3785</strain>
    </source>
</reference>
<keyword evidence="2" id="KW-1133">Transmembrane helix</keyword>
<feature type="region of interest" description="Disordered" evidence="1">
    <location>
        <begin position="141"/>
        <end position="160"/>
    </location>
</feature>
<keyword evidence="2" id="KW-0472">Membrane</keyword>
<dbReference type="GO" id="GO:0005794">
    <property type="term" value="C:Golgi apparatus"/>
    <property type="evidence" value="ECO:0007669"/>
    <property type="project" value="TreeGrafter"/>
</dbReference>
<organism evidence="3 4">
    <name type="scientific">Volvox reticuliferus</name>
    <dbReference type="NCBI Taxonomy" id="1737510"/>
    <lineage>
        <taxon>Eukaryota</taxon>
        <taxon>Viridiplantae</taxon>
        <taxon>Chlorophyta</taxon>
        <taxon>core chlorophytes</taxon>
        <taxon>Chlorophyceae</taxon>
        <taxon>CS clade</taxon>
        <taxon>Chlamydomonadales</taxon>
        <taxon>Volvocaceae</taxon>
        <taxon>Volvox</taxon>
    </lineage>
</organism>
<evidence type="ECO:0000256" key="1">
    <source>
        <dbReference type="SAM" id="MobiDB-lite"/>
    </source>
</evidence>
<feature type="compositionally biased region" description="Polar residues" evidence="1">
    <location>
        <begin position="142"/>
        <end position="158"/>
    </location>
</feature>
<proteinExistence type="predicted"/>
<dbReference type="InterPro" id="IPR008496">
    <property type="entry name" value="TMEM222/RTE1"/>
</dbReference>
<dbReference type="AlphaFoldDB" id="A0A8J4C3S8"/>
<accession>A0A8J4C3S8</accession>
<gene>
    <name evidence="3" type="ORF">Vretimale_5186</name>
</gene>
<dbReference type="PANTHER" id="PTHR20921:SF0">
    <property type="entry name" value="TRANSMEMBRANE PROTEIN 222"/>
    <property type="match status" value="1"/>
</dbReference>
<dbReference type="Proteomes" id="UP000722791">
    <property type="component" value="Unassembled WGS sequence"/>
</dbReference>
<dbReference type="OrthoDB" id="267284at2759"/>
<dbReference type="Pfam" id="PF05608">
    <property type="entry name" value="RTE1"/>
    <property type="match status" value="2"/>
</dbReference>
<comment type="caution">
    <text evidence="3">The sequence shown here is derived from an EMBL/GenBank/DDBJ whole genome shotgun (WGS) entry which is preliminary data.</text>
</comment>
<dbReference type="GO" id="GO:0009723">
    <property type="term" value="P:response to ethylene"/>
    <property type="evidence" value="ECO:0007669"/>
    <property type="project" value="TreeGrafter"/>
</dbReference>
<dbReference type="EMBL" id="BNCQ01000007">
    <property type="protein sequence ID" value="GIM00397.1"/>
    <property type="molecule type" value="Genomic_DNA"/>
</dbReference>
<feature type="transmembrane region" description="Helical" evidence="2">
    <location>
        <begin position="250"/>
        <end position="268"/>
    </location>
</feature>
<evidence type="ECO:0000313" key="4">
    <source>
        <dbReference type="Proteomes" id="UP000722791"/>
    </source>
</evidence>
<sequence length="303" mass="32585">MVAHTEGCSRSGGRPFALVWSPIPLISWLMPFIGHIGICSSTGRTYDFAGPFTVNEDALLFGRPTRYLPINPTQAMRASGRSGAALPTEDDPMGLGRLEGGAAEHDAAEGGQVFEVAKDTAIPMTFSTPELGPTGAGFEAAATTSRTGRSNAQGSHGSTRLGPDDGFSCCKSGLAGAGPGSTAAATAVYTWDHKLAFAATAYRLMNYNLMTSNCHCFVAHFLNQVGYRGGGWDMVNLAALMFIQGRYTSLAGLIYTWLPWLVVVSLGGYFGRLLFLYCYLAICTPLLAWFLFYTWCCWRDLSF</sequence>
<feature type="transmembrane region" description="Helical" evidence="2">
    <location>
        <begin position="274"/>
        <end position="298"/>
    </location>
</feature>
<evidence type="ECO:0000256" key="2">
    <source>
        <dbReference type="SAM" id="Phobius"/>
    </source>
</evidence>
<dbReference type="GO" id="GO:0005783">
    <property type="term" value="C:endoplasmic reticulum"/>
    <property type="evidence" value="ECO:0007669"/>
    <property type="project" value="TreeGrafter"/>
</dbReference>
<name>A0A8J4C3S8_9CHLO</name>
<dbReference type="GO" id="GO:0010104">
    <property type="term" value="P:regulation of ethylene-activated signaling pathway"/>
    <property type="evidence" value="ECO:0007669"/>
    <property type="project" value="TreeGrafter"/>
</dbReference>
<keyword evidence="2" id="KW-0812">Transmembrane</keyword>
<dbReference type="PANTHER" id="PTHR20921">
    <property type="entry name" value="TRANSMEMBRANE PROTEIN 222"/>
    <property type="match status" value="1"/>
</dbReference>
<evidence type="ECO:0000313" key="3">
    <source>
        <dbReference type="EMBL" id="GIM00397.1"/>
    </source>
</evidence>